<protein>
    <recommendedName>
        <fullName evidence="6">Receptor L-domain domain-containing protein</fullName>
    </recommendedName>
</protein>
<dbReference type="RefSeq" id="XP_003094604.2">
    <property type="nucleotide sequence ID" value="XM_003094556.2"/>
</dbReference>
<keyword evidence="2" id="KW-1133">Transmembrane helix</keyword>
<feature type="signal peptide" evidence="3">
    <location>
        <begin position="1"/>
        <end position="25"/>
    </location>
</feature>
<feature type="compositionally biased region" description="Basic and acidic residues" evidence="1">
    <location>
        <begin position="292"/>
        <end position="310"/>
    </location>
</feature>
<evidence type="ECO:0000256" key="2">
    <source>
        <dbReference type="SAM" id="Phobius"/>
    </source>
</evidence>
<feature type="region of interest" description="Disordered" evidence="1">
    <location>
        <begin position="221"/>
        <end position="321"/>
    </location>
</feature>
<evidence type="ECO:0000313" key="5">
    <source>
        <dbReference type="Proteomes" id="UP000483820"/>
    </source>
</evidence>
<dbReference type="GeneID" id="9804953"/>
<sequence length="321" mass="35810">MKCASTEMAHLLLTLLIIIPFYVVAVSEKRCIGTETKQLDEGCTIIESKPLIFKDVIDESLTRKKVKSITHLKAGLEILGTNIENFNYLSHVKEISNPNGPAITFRNNKVLKRVNFTGLTTLTGKKELLLDHDNLSKEASGNSASFKDLMQLEHISRVSNRRSEKCSKNFWEIKDFDKSSEGGRGNGWVISLSILLVVLAVILATLLTRPCHLVRRILKKKKSKEVDEKDRSEVEDDKEKTPKNSANKKKKPKKSTETNSKTSSTTVSTPNPKPTTSKQSSKTSSVSNLKSISKENSKNEVSKVTKLEKKGKQRKGKKTGN</sequence>
<proteinExistence type="predicted"/>
<feature type="transmembrane region" description="Helical" evidence="2">
    <location>
        <begin position="188"/>
        <end position="207"/>
    </location>
</feature>
<dbReference type="Proteomes" id="UP000483820">
    <property type="component" value="Chromosome IV"/>
</dbReference>
<dbReference type="PANTHER" id="PTHR21662">
    <property type="entry name" value="RECEPTOR PROTEIN-TYROSINE KINASE"/>
    <property type="match status" value="1"/>
</dbReference>
<feature type="chain" id="PRO_5025400740" description="Receptor L-domain domain-containing protein" evidence="3">
    <location>
        <begin position="26"/>
        <end position="321"/>
    </location>
</feature>
<dbReference type="KEGG" id="crq:GCK72_015145"/>
<dbReference type="SUPFAM" id="SSF52058">
    <property type="entry name" value="L domain-like"/>
    <property type="match status" value="1"/>
</dbReference>
<reference evidence="4 5" key="1">
    <citation type="submission" date="2019-12" db="EMBL/GenBank/DDBJ databases">
        <title>Chromosome-level assembly of the Caenorhabditis remanei genome.</title>
        <authorList>
            <person name="Teterina A.A."/>
            <person name="Willis J.H."/>
            <person name="Phillips P.C."/>
        </authorList>
    </citation>
    <scope>NUCLEOTIDE SEQUENCE [LARGE SCALE GENOMIC DNA]</scope>
    <source>
        <strain evidence="4 5">PX506</strain>
        <tissue evidence="4">Whole organism</tissue>
    </source>
</reference>
<accession>A0A6A5GVY5</accession>
<comment type="caution">
    <text evidence="4">The sequence shown here is derived from an EMBL/GenBank/DDBJ whole genome shotgun (WGS) entry which is preliminary data.</text>
</comment>
<organism evidence="4 5">
    <name type="scientific">Caenorhabditis remanei</name>
    <name type="common">Caenorhabditis vulgaris</name>
    <dbReference type="NCBI Taxonomy" id="31234"/>
    <lineage>
        <taxon>Eukaryota</taxon>
        <taxon>Metazoa</taxon>
        <taxon>Ecdysozoa</taxon>
        <taxon>Nematoda</taxon>
        <taxon>Chromadorea</taxon>
        <taxon>Rhabditida</taxon>
        <taxon>Rhabditina</taxon>
        <taxon>Rhabditomorpha</taxon>
        <taxon>Rhabditoidea</taxon>
        <taxon>Rhabditidae</taxon>
        <taxon>Peloderinae</taxon>
        <taxon>Caenorhabditis</taxon>
    </lineage>
</organism>
<feature type="compositionally biased region" description="Basic residues" evidence="1">
    <location>
        <begin position="311"/>
        <end position="321"/>
    </location>
</feature>
<keyword evidence="2" id="KW-0472">Membrane</keyword>
<name>A0A6A5GVY5_CAERE</name>
<keyword evidence="2" id="KW-0812">Transmembrane</keyword>
<dbReference type="EMBL" id="WUAV01000004">
    <property type="protein sequence ID" value="KAF1758685.1"/>
    <property type="molecule type" value="Genomic_DNA"/>
</dbReference>
<evidence type="ECO:0000256" key="1">
    <source>
        <dbReference type="SAM" id="MobiDB-lite"/>
    </source>
</evidence>
<feature type="compositionally biased region" description="Basic and acidic residues" evidence="1">
    <location>
        <begin position="224"/>
        <end position="242"/>
    </location>
</feature>
<evidence type="ECO:0008006" key="6">
    <source>
        <dbReference type="Google" id="ProtNLM"/>
    </source>
</evidence>
<dbReference type="AlphaFoldDB" id="A0A6A5GVY5"/>
<dbReference type="InterPro" id="IPR053079">
    <property type="entry name" value="SPS2_domain"/>
</dbReference>
<evidence type="ECO:0000256" key="3">
    <source>
        <dbReference type="SAM" id="SignalP"/>
    </source>
</evidence>
<gene>
    <name evidence="4" type="ORF">GCK72_015145</name>
</gene>
<feature type="compositionally biased region" description="Low complexity" evidence="1">
    <location>
        <begin position="257"/>
        <end position="291"/>
    </location>
</feature>
<dbReference type="PANTHER" id="PTHR21662:SF54">
    <property type="entry name" value="PEPTIDASE_M1 DOMAIN-CONTAINING PROTEIN-RELATED"/>
    <property type="match status" value="1"/>
</dbReference>
<dbReference type="CTD" id="9804953"/>
<keyword evidence="3" id="KW-0732">Signal</keyword>
<evidence type="ECO:0000313" key="4">
    <source>
        <dbReference type="EMBL" id="KAF1758685.1"/>
    </source>
</evidence>